<comment type="caution">
    <text evidence="1">The sequence shown here is derived from an EMBL/GenBank/DDBJ whole genome shotgun (WGS) entry which is preliminary data.</text>
</comment>
<dbReference type="EMBL" id="DSZY01000028">
    <property type="protein sequence ID" value="HGU40670.1"/>
    <property type="molecule type" value="Genomic_DNA"/>
</dbReference>
<proteinExistence type="predicted"/>
<name>A0A7C4CEJ2_9BACT</name>
<organism evidence="1">
    <name type="scientific">Fervidobacterium thailandense</name>
    <dbReference type="NCBI Taxonomy" id="1008305"/>
    <lineage>
        <taxon>Bacteria</taxon>
        <taxon>Thermotogati</taxon>
        <taxon>Thermotogota</taxon>
        <taxon>Thermotogae</taxon>
        <taxon>Thermotogales</taxon>
        <taxon>Fervidobacteriaceae</taxon>
        <taxon>Fervidobacterium</taxon>
    </lineage>
</organism>
<dbReference type="AlphaFoldDB" id="A0A7C4CEJ2"/>
<gene>
    <name evidence="1" type="ORF">ENT77_05680</name>
</gene>
<protein>
    <submittedName>
        <fullName evidence="1">Uncharacterized protein</fullName>
    </submittedName>
</protein>
<sequence length="374" mass="41590">MFITTSLFLYTLIFSSFYLDVSTVKLGETNYIVYEFGPEFSLGPMLIGLTLTTYTSDLSAGKFYFGYPSDNPSEHIIDGLNIAALSLDLGTFWFRYGQMQPLTYGMGLIMNGYHIPKSRVLDFGVRMNDLRVFVHVPYEIRQLTTFKIQQSDSVYSTLVVLPLLGLDFSVYGIAETEELAELHYALGVALTKNVFGFSLGVEAATQIWKNNQTSYGAFAGLFGDFGNFQLVAGPYYASNGFAVRLFDSEYAKLKHTYDPSAISKNVGYIVRGALNVQPYGKLVISLTGDFGEKLILTGEGYLRVPEVGGTNGLVLYLYVFDNTPFENGQIFDESTSARITIAYPLVDHLFAGIKYVWNGSQFQQMAFVGGMLNF</sequence>
<accession>A0A7C4CEJ2</accession>
<reference evidence="1" key="1">
    <citation type="journal article" date="2020" name="mSystems">
        <title>Genome- and Community-Level Interaction Insights into Carbon Utilization and Element Cycling Functions of Hydrothermarchaeota in Hydrothermal Sediment.</title>
        <authorList>
            <person name="Zhou Z."/>
            <person name="Liu Y."/>
            <person name="Xu W."/>
            <person name="Pan J."/>
            <person name="Luo Z.H."/>
            <person name="Li M."/>
        </authorList>
    </citation>
    <scope>NUCLEOTIDE SEQUENCE [LARGE SCALE GENOMIC DNA]</scope>
    <source>
        <strain evidence="1">SpSt-609</strain>
    </source>
</reference>
<evidence type="ECO:0000313" key="1">
    <source>
        <dbReference type="EMBL" id="HGU40670.1"/>
    </source>
</evidence>